<feature type="compositionally biased region" description="Basic and acidic residues" evidence="9">
    <location>
        <begin position="118"/>
        <end position="128"/>
    </location>
</feature>
<dbReference type="PANTHER" id="PTHR46745:SF1">
    <property type="entry name" value="TSC22 DOMAIN FAMILY PROTEIN 1"/>
    <property type="match status" value="1"/>
</dbReference>
<dbReference type="InterPro" id="IPR000580">
    <property type="entry name" value="TSC22/Bun"/>
</dbReference>
<protein>
    <submittedName>
        <fullName evidence="10">Uncharacterized protein</fullName>
    </submittedName>
</protein>
<evidence type="ECO:0000256" key="4">
    <source>
        <dbReference type="ARBA" id="ARBA00022490"/>
    </source>
</evidence>
<reference evidence="10 11" key="1">
    <citation type="journal article" date="2017" name="Curr. Biol.">
        <title>The Evolution of Venom by Co-option of Single-Copy Genes.</title>
        <authorList>
            <person name="Martinson E.O."/>
            <person name="Mrinalini"/>
            <person name="Kelkar Y.D."/>
            <person name="Chang C.H."/>
            <person name="Werren J.H."/>
        </authorList>
    </citation>
    <scope>NUCLEOTIDE SEQUENCE [LARGE SCALE GENOMIC DNA]</scope>
    <source>
        <strain evidence="10 11">Alberta</strain>
        <tissue evidence="10">Whole body</tissue>
    </source>
</reference>
<comment type="caution">
    <text evidence="10">The sequence shown here is derived from an EMBL/GenBank/DDBJ whole genome shotgun (WGS) entry which is preliminary data.</text>
</comment>
<dbReference type="GO" id="GO:0006357">
    <property type="term" value="P:regulation of transcription by RNA polymerase II"/>
    <property type="evidence" value="ECO:0007669"/>
    <property type="project" value="InterPro"/>
</dbReference>
<dbReference type="GO" id="GO:0005634">
    <property type="term" value="C:nucleus"/>
    <property type="evidence" value="ECO:0007669"/>
    <property type="project" value="UniProtKB-SubCell"/>
</dbReference>
<dbReference type="CDD" id="cd21936">
    <property type="entry name" value="ZIP_TSC22D"/>
    <property type="match status" value="1"/>
</dbReference>
<dbReference type="Gene3D" id="1.20.5.490">
    <property type="entry name" value="Single helix bin"/>
    <property type="match status" value="1"/>
</dbReference>
<dbReference type="SUPFAM" id="SSF58026">
    <property type="entry name" value="Delta-sleep-inducing peptide immunoreactive peptide"/>
    <property type="match status" value="1"/>
</dbReference>
<dbReference type="GO" id="GO:0043066">
    <property type="term" value="P:negative regulation of apoptotic process"/>
    <property type="evidence" value="ECO:0007669"/>
    <property type="project" value="TreeGrafter"/>
</dbReference>
<feature type="compositionally biased region" description="Polar residues" evidence="9">
    <location>
        <begin position="455"/>
        <end position="467"/>
    </location>
</feature>
<dbReference type="OrthoDB" id="8961796at2759"/>
<comment type="subcellular location">
    <subcellularLocation>
        <location evidence="2">Cytoplasm</location>
    </subcellularLocation>
    <subcellularLocation>
        <location evidence="1">Nucleus</location>
    </subcellularLocation>
</comment>
<keyword evidence="4" id="KW-0963">Cytoplasm</keyword>
<evidence type="ECO:0000256" key="7">
    <source>
        <dbReference type="ARBA" id="ARBA00023242"/>
    </source>
</evidence>
<feature type="region of interest" description="Disordered" evidence="9">
    <location>
        <begin position="1"/>
        <end position="36"/>
    </location>
</feature>
<evidence type="ECO:0000313" key="11">
    <source>
        <dbReference type="Proteomes" id="UP000215335"/>
    </source>
</evidence>
<keyword evidence="5" id="KW-0805">Transcription regulation</keyword>
<dbReference type="AlphaFoldDB" id="A0A232FHX5"/>
<feature type="compositionally biased region" description="Polar residues" evidence="9">
    <location>
        <begin position="378"/>
        <end position="400"/>
    </location>
</feature>
<feature type="region of interest" description="Disordered" evidence="9">
    <location>
        <begin position="50"/>
        <end position="82"/>
    </location>
</feature>
<dbReference type="InterPro" id="IPR047862">
    <property type="entry name" value="TSC22/BUN_CS"/>
</dbReference>
<evidence type="ECO:0000256" key="8">
    <source>
        <dbReference type="SAM" id="Coils"/>
    </source>
</evidence>
<keyword evidence="6" id="KW-0804">Transcription</keyword>
<dbReference type="PROSITE" id="PS01289">
    <property type="entry name" value="TSC22"/>
    <property type="match status" value="1"/>
</dbReference>
<comment type="similarity">
    <text evidence="3">Belongs to the TSC-22/Dip/Bun family.</text>
</comment>
<dbReference type="GO" id="GO:0005829">
    <property type="term" value="C:cytosol"/>
    <property type="evidence" value="ECO:0007669"/>
    <property type="project" value="TreeGrafter"/>
</dbReference>
<feature type="region of interest" description="Disordered" evidence="9">
    <location>
        <begin position="455"/>
        <end position="504"/>
    </location>
</feature>
<feature type="compositionally biased region" description="Low complexity" evidence="9">
    <location>
        <begin position="336"/>
        <end position="377"/>
    </location>
</feature>
<keyword evidence="7" id="KW-0539">Nucleus</keyword>
<dbReference type="GO" id="GO:0008284">
    <property type="term" value="P:positive regulation of cell population proliferation"/>
    <property type="evidence" value="ECO:0007669"/>
    <property type="project" value="TreeGrafter"/>
</dbReference>
<feature type="region of interest" description="Disordered" evidence="9">
    <location>
        <begin position="104"/>
        <end position="128"/>
    </location>
</feature>
<keyword evidence="11" id="KW-1185">Reference proteome</keyword>
<evidence type="ECO:0000313" key="10">
    <source>
        <dbReference type="EMBL" id="OXU30341.1"/>
    </source>
</evidence>
<dbReference type="Pfam" id="PF01166">
    <property type="entry name" value="TSC22"/>
    <property type="match status" value="1"/>
</dbReference>
<evidence type="ECO:0000256" key="5">
    <source>
        <dbReference type="ARBA" id="ARBA00023015"/>
    </source>
</evidence>
<evidence type="ECO:0000256" key="1">
    <source>
        <dbReference type="ARBA" id="ARBA00004123"/>
    </source>
</evidence>
<dbReference type="Proteomes" id="UP000215335">
    <property type="component" value="Unassembled WGS sequence"/>
</dbReference>
<feature type="compositionally biased region" description="Low complexity" evidence="9">
    <location>
        <begin position="539"/>
        <end position="566"/>
    </location>
</feature>
<feature type="region of interest" description="Disordered" evidence="9">
    <location>
        <begin position="584"/>
        <end position="605"/>
    </location>
</feature>
<name>A0A232FHX5_9HYME</name>
<feature type="compositionally biased region" description="Acidic residues" evidence="9">
    <location>
        <begin position="108"/>
        <end position="117"/>
    </location>
</feature>
<accession>A0A232FHX5</accession>
<gene>
    <name evidence="10" type="ORF">TSAR_012980</name>
</gene>
<evidence type="ECO:0000256" key="2">
    <source>
        <dbReference type="ARBA" id="ARBA00004496"/>
    </source>
</evidence>
<keyword evidence="8" id="KW-0175">Coiled coil</keyword>
<evidence type="ECO:0000256" key="3">
    <source>
        <dbReference type="ARBA" id="ARBA00007908"/>
    </source>
</evidence>
<feature type="compositionally biased region" description="Pro residues" evidence="9">
    <location>
        <begin position="528"/>
        <end position="538"/>
    </location>
</feature>
<dbReference type="PANTHER" id="PTHR46745">
    <property type="entry name" value="TSC22 DOMAIN FAMILY PROTEIN 1"/>
    <property type="match status" value="1"/>
</dbReference>
<dbReference type="EMBL" id="NNAY01000171">
    <property type="protein sequence ID" value="OXU30341.1"/>
    <property type="molecule type" value="Genomic_DNA"/>
</dbReference>
<feature type="compositionally biased region" description="Low complexity" evidence="9">
    <location>
        <begin position="318"/>
        <end position="327"/>
    </location>
</feature>
<feature type="region of interest" description="Disordered" evidence="9">
    <location>
        <begin position="310"/>
        <end position="400"/>
    </location>
</feature>
<evidence type="ECO:0000256" key="9">
    <source>
        <dbReference type="SAM" id="MobiDB-lite"/>
    </source>
</evidence>
<feature type="compositionally biased region" description="Polar residues" evidence="9">
    <location>
        <begin position="62"/>
        <end position="82"/>
    </location>
</feature>
<feature type="coiled-coil region" evidence="8">
    <location>
        <begin position="672"/>
        <end position="706"/>
    </location>
</feature>
<proteinExistence type="inferred from homology"/>
<dbReference type="STRING" id="543379.A0A232FHX5"/>
<organism evidence="10 11">
    <name type="scientific">Trichomalopsis sarcophagae</name>
    <dbReference type="NCBI Taxonomy" id="543379"/>
    <lineage>
        <taxon>Eukaryota</taxon>
        <taxon>Metazoa</taxon>
        <taxon>Ecdysozoa</taxon>
        <taxon>Arthropoda</taxon>
        <taxon>Hexapoda</taxon>
        <taxon>Insecta</taxon>
        <taxon>Pterygota</taxon>
        <taxon>Neoptera</taxon>
        <taxon>Endopterygota</taxon>
        <taxon>Hymenoptera</taxon>
        <taxon>Apocrita</taxon>
        <taxon>Proctotrupomorpha</taxon>
        <taxon>Chalcidoidea</taxon>
        <taxon>Pteromalidae</taxon>
        <taxon>Pteromalinae</taxon>
        <taxon>Trichomalopsis</taxon>
    </lineage>
</organism>
<evidence type="ECO:0000256" key="6">
    <source>
        <dbReference type="ARBA" id="ARBA00023163"/>
    </source>
</evidence>
<feature type="region of interest" description="Disordered" evidence="9">
    <location>
        <begin position="522"/>
        <end position="566"/>
    </location>
</feature>
<feature type="compositionally biased region" description="Low complexity" evidence="9">
    <location>
        <begin position="468"/>
        <end position="504"/>
    </location>
</feature>
<sequence length="726" mass="78130">MADNVLRKPTTTTTQLSKPADGSGQMPARKISAPVHRTTTETIRLGEPIIDSPGKIHHHHGQSLSSMPIPSGNSTPITPNNAAQCRTKKTSSFQITSVTVGCRMSNDTGEDSNDDLDESHTEDNSIEHSRITDIETPSYSEDTFSKDDVFFNASNAALSTAPVIPTSSQYGLAIVPSSEANNANNSTNDSNINTLDITSVTDNNIINLLSSNAKQDADLREVHSHGRNERFKVVKIESTEPFKRGRWTCMDYLDHTSVNQPTAISTPKVSDPNEVCISYGVTDAGIVVPDSVNKQQQQVVDDKSISIDANGPLHQEVQPPQQQQQQQHPSIGAGGYAVPAQQQQQVPPQYFQSSASQTGPQPQQQQQQQQQTTAQGATLPTNLQSTHPNNLGQTQSMPQGSIPILTQQGWYGSFDLNHIRGAIFFPVTQANSNVAAPQQSQQNIAHPSEETTYVPVNSQGQTIPPQGQSVVTSVASQTSQAPSILVPQQQQQPPTSQPQPQQTQISEPIAAMQGMQGMQNIHKVPQPSAAPPQQPPQLQPQSQVMAPSGQMQPGPPQQQAATGATTGASVQMVGGMQQGNIAFHQQQQQPPPQQQQPSDQEQDSMSGMVVAGTTAGQTVATDVALQESLAEVTQNTDDHQAHEDNESMSGTSAVAIDNKIEQAMDLVKSHLMFAVREEVEVLKERIAELMDRINQLEAENSILKAHATPETLAQLSHPNNNAGSGQ</sequence>